<feature type="domain" description="Integrase catalytic" evidence="2">
    <location>
        <begin position="1"/>
        <end position="117"/>
    </location>
</feature>
<dbReference type="Proteomes" id="UP000029452">
    <property type="component" value="Unassembled WGS sequence"/>
</dbReference>
<organism evidence="3 5">
    <name type="scientific">Leptospirillum ferriphilum</name>
    <dbReference type="NCBI Taxonomy" id="178606"/>
    <lineage>
        <taxon>Bacteria</taxon>
        <taxon>Pseudomonadati</taxon>
        <taxon>Nitrospirota</taxon>
        <taxon>Nitrospiria</taxon>
        <taxon>Nitrospirales</taxon>
        <taxon>Nitrospiraceae</taxon>
        <taxon>Leptospirillum</taxon>
    </lineage>
</organism>
<evidence type="ECO:0000256" key="1">
    <source>
        <dbReference type="SAM" id="MobiDB-lite"/>
    </source>
</evidence>
<name>A0A094YHG5_9BACT</name>
<dbReference type="EMBL" id="JPGK01000014">
    <property type="protein sequence ID" value="KGA92631.1"/>
    <property type="molecule type" value="Genomic_DNA"/>
</dbReference>
<dbReference type="InterPro" id="IPR001584">
    <property type="entry name" value="Integrase_cat-core"/>
</dbReference>
<dbReference type="PANTHER" id="PTHR35004:SF8">
    <property type="entry name" value="TRANSPOSASE RV3428C-RELATED"/>
    <property type="match status" value="1"/>
</dbReference>
<feature type="region of interest" description="Disordered" evidence="1">
    <location>
        <begin position="297"/>
        <end position="327"/>
    </location>
</feature>
<sequence>MYASFGGVSRVTVPDNTKTGVLKAHLYDPDLNPAYLDLAIHYGTAVVPARAGRPRDKSFVEGAIGILQRHIRWSFRDRRFRSLSEINEVLSLLVTRINDRSHTRFRISRRERFEKTEKSALNPLPEEPYSLIDWKVCRVHPDSTIALEGAYYSVPFLHRGKEVRVRLTSRQIEVFVETERVALHGRYFGHSGHRIVDPAHLPPNAQAYREATPQHLLSQARGLSPALGALVDDLFQEDSLAHLRRVQGLLRTARNERDLLGPERADAVLQQAVTLLRSRGTIRVRLFQTLLQSLRTQSPALPDRTPQRKPGNPMLRSTPTPLHKETV</sequence>
<evidence type="ECO:0000313" key="3">
    <source>
        <dbReference type="EMBL" id="KGA92631.1"/>
    </source>
</evidence>
<dbReference type="Pfam" id="PF22483">
    <property type="entry name" value="Mu-transpos_C_2"/>
    <property type="match status" value="1"/>
</dbReference>
<gene>
    <name evidence="4" type="ORF">BOX24_10905</name>
    <name evidence="3" type="ORF">LptCag_1775</name>
</gene>
<dbReference type="AlphaFoldDB" id="A0A094YHG5"/>
<dbReference type="EMBL" id="MPOJ01000027">
    <property type="protein sequence ID" value="OOH70217.1"/>
    <property type="molecule type" value="Genomic_DNA"/>
</dbReference>
<accession>A0A094YHG5</accession>
<dbReference type="PROSITE" id="PS50994">
    <property type="entry name" value="INTEGRASE"/>
    <property type="match status" value="1"/>
</dbReference>
<comment type="caution">
    <text evidence="3">The sequence shown here is derived from an EMBL/GenBank/DDBJ whole genome shotgun (WGS) entry which is preliminary data.</text>
</comment>
<dbReference type="InterPro" id="IPR054353">
    <property type="entry name" value="IstA-like_C"/>
</dbReference>
<reference evidence="4 6" key="2">
    <citation type="submission" date="2016-11" db="EMBL/GenBank/DDBJ databases">
        <title>Comparative genomics of co-occurring bacteria in distinct bioleaching systems unravels niche-specific adaptation.</title>
        <authorList>
            <person name="Zhang X."/>
            <person name="Liu X."/>
            <person name="Yin H."/>
        </authorList>
    </citation>
    <scope>NUCLEOTIDE SEQUENCE [LARGE SCALE GENOMIC DNA]</scope>
    <source>
        <strain evidence="4 6">DX</strain>
    </source>
</reference>
<evidence type="ECO:0000313" key="4">
    <source>
        <dbReference type="EMBL" id="OOH70217.1"/>
    </source>
</evidence>
<dbReference type="Proteomes" id="UP000188586">
    <property type="component" value="Unassembled WGS sequence"/>
</dbReference>
<dbReference type="GO" id="GO:0015074">
    <property type="term" value="P:DNA integration"/>
    <property type="evidence" value="ECO:0007669"/>
    <property type="project" value="InterPro"/>
</dbReference>
<evidence type="ECO:0000313" key="5">
    <source>
        <dbReference type="Proteomes" id="UP000029452"/>
    </source>
</evidence>
<reference evidence="3 5" key="1">
    <citation type="submission" date="2014-06" db="EMBL/GenBank/DDBJ databases">
        <title>Draft genome sequence of iron oxidizing acidophile Leptospirillum ferriphilum DSM14647.</title>
        <authorList>
            <person name="Cardenas J.P."/>
            <person name="Lazcano M."/>
            <person name="Ossandon F.J."/>
            <person name="Corbett M."/>
            <person name="Holmes D.S."/>
            <person name="Watkin E."/>
        </authorList>
    </citation>
    <scope>NUCLEOTIDE SEQUENCE [LARGE SCALE GENOMIC DNA]</scope>
    <source>
        <strain evidence="3 5">DSM 14647</strain>
    </source>
</reference>
<dbReference type="PANTHER" id="PTHR35004">
    <property type="entry name" value="TRANSPOSASE RV3428C-RELATED"/>
    <property type="match status" value="1"/>
</dbReference>
<dbReference type="PATRIC" id="fig|178606.4.peg.2673"/>
<evidence type="ECO:0000313" key="6">
    <source>
        <dbReference type="Proteomes" id="UP000188586"/>
    </source>
</evidence>
<protein>
    <submittedName>
        <fullName evidence="3">ISPsy14, transposase</fullName>
    </submittedName>
</protein>
<evidence type="ECO:0000259" key="2">
    <source>
        <dbReference type="PROSITE" id="PS50994"/>
    </source>
</evidence>
<proteinExistence type="predicted"/>